<organism evidence="1 2">
    <name type="scientific">Ambispora leptoticha</name>
    <dbReference type="NCBI Taxonomy" id="144679"/>
    <lineage>
        <taxon>Eukaryota</taxon>
        <taxon>Fungi</taxon>
        <taxon>Fungi incertae sedis</taxon>
        <taxon>Mucoromycota</taxon>
        <taxon>Glomeromycotina</taxon>
        <taxon>Glomeromycetes</taxon>
        <taxon>Archaeosporales</taxon>
        <taxon>Ambisporaceae</taxon>
        <taxon>Ambispora</taxon>
    </lineage>
</organism>
<accession>A0A9N9D0N4</accession>
<keyword evidence="2" id="KW-1185">Reference proteome</keyword>
<dbReference type="EMBL" id="CAJVPS010005835">
    <property type="protein sequence ID" value="CAG8619050.1"/>
    <property type="molecule type" value="Genomic_DNA"/>
</dbReference>
<comment type="caution">
    <text evidence="1">The sequence shown here is derived from an EMBL/GenBank/DDBJ whole genome shotgun (WGS) entry which is preliminary data.</text>
</comment>
<reference evidence="1" key="1">
    <citation type="submission" date="2021-06" db="EMBL/GenBank/DDBJ databases">
        <authorList>
            <person name="Kallberg Y."/>
            <person name="Tangrot J."/>
            <person name="Rosling A."/>
        </authorList>
    </citation>
    <scope>NUCLEOTIDE SEQUENCE</scope>
    <source>
        <strain evidence="1">FL130A</strain>
    </source>
</reference>
<proteinExistence type="predicted"/>
<dbReference type="AlphaFoldDB" id="A0A9N9D0N4"/>
<protein>
    <submittedName>
        <fullName evidence="1">7702_t:CDS:1</fullName>
    </submittedName>
</protein>
<dbReference type="Proteomes" id="UP000789508">
    <property type="component" value="Unassembled WGS sequence"/>
</dbReference>
<gene>
    <name evidence="1" type="ORF">ALEPTO_LOCUS8884</name>
</gene>
<evidence type="ECO:0000313" key="2">
    <source>
        <dbReference type="Proteomes" id="UP000789508"/>
    </source>
</evidence>
<feature type="non-terminal residue" evidence="1">
    <location>
        <position position="1"/>
    </location>
</feature>
<evidence type="ECO:0000313" key="1">
    <source>
        <dbReference type="EMBL" id="CAG8619050.1"/>
    </source>
</evidence>
<name>A0A9N9D0N4_9GLOM</name>
<sequence length="144" mass="16158">INKQNYIQCIPTQQATSNEFGFNAFQSQQALTSVSGFNTLQPCQQSEGIETAAVRTKGKEPELYYVNLSKHHKQQPTNGFNVFQAQQTATFESEFNVYQPTSRLGFNAFQPQQVTTNKPGSSETSRLKIYKVKIVGLRKAFGIL</sequence>